<dbReference type="EMBL" id="UINC01022407">
    <property type="protein sequence ID" value="SVA91947.1"/>
    <property type="molecule type" value="Genomic_DNA"/>
</dbReference>
<evidence type="ECO:0000313" key="2">
    <source>
        <dbReference type="EMBL" id="SVA91947.1"/>
    </source>
</evidence>
<dbReference type="AlphaFoldDB" id="A0A381ZT19"/>
<dbReference type="PROSITE" id="PS51352">
    <property type="entry name" value="THIOREDOXIN_2"/>
    <property type="match status" value="1"/>
</dbReference>
<accession>A0A381ZT19</accession>
<feature type="domain" description="Thioredoxin" evidence="1">
    <location>
        <begin position="27"/>
        <end position="165"/>
    </location>
</feature>
<reference evidence="2" key="1">
    <citation type="submission" date="2018-05" db="EMBL/GenBank/DDBJ databases">
        <authorList>
            <person name="Lanie J.A."/>
            <person name="Ng W.-L."/>
            <person name="Kazmierczak K.M."/>
            <person name="Andrzejewski T.M."/>
            <person name="Davidsen T.M."/>
            <person name="Wayne K.J."/>
            <person name="Tettelin H."/>
            <person name="Glass J.I."/>
            <person name="Rusch D."/>
            <person name="Podicherti R."/>
            <person name="Tsui H.-C.T."/>
            <person name="Winkler M.E."/>
        </authorList>
    </citation>
    <scope>NUCLEOTIDE SEQUENCE</scope>
</reference>
<dbReference type="InterPro" id="IPR013740">
    <property type="entry name" value="Redoxin"/>
</dbReference>
<dbReference type="GO" id="GO:0016491">
    <property type="term" value="F:oxidoreductase activity"/>
    <property type="evidence" value="ECO:0007669"/>
    <property type="project" value="InterPro"/>
</dbReference>
<dbReference type="Pfam" id="PF08534">
    <property type="entry name" value="Redoxin"/>
    <property type="match status" value="1"/>
</dbReference>
<dbReference type="InterPro" id="IPR036249">
    <property type="entry name" value="Thioredoxin-like_sf"/>
</dbReference>
<dbReference type="PANTHER" id="PTHR42852">
    <property type="entry name" value="THIOL:DISULFIDE INTERCHANGE PROTEIN DSBE"/>
    <property type="match status" value="1"/>
</dbReference>
<sequence length="166" mass="18287">MRFLFNLLVFCLILPTNIYGQSGYVSLPIGSEGPSAQLQDLDGNTVELVDYTKGKPALIEFWASWCEQCEALQPQLDQIQNEYGDRMNIVAVAVGVSQSVRRVKRHLENHNPGYPFLWDARGAAVRAYDATTTSIVVMLDGQGKVAYTGVGPSQDLVGVTRRLLVP</sequence>
<gene>
    <name evidence="2" type="ORF">METZ01_LOCUS144801</name>
</gene>
<dbReference type="InterPro" id="IPR050553">
    <property type="entry name" value="Thioredoxin_ResA/DsbE_sf"/>
</dbReference>
<organism evidence="2">
    <name type="scientific">marine metagenome</name>
    <dbReference type="NCBI Taxonomy" id="408172"/>
    <lineage>
        <taxon>unclassified sequences</taxon>
        <taxon>metagenomes</taxon>
        <taxon>ecological metagenomes</taxon>
    </lineage>
</organism>
<dbReference type="CDD" id="cd02966">
    <property type="entry name" value="TlpA_like_family"/>
    <property type="match status" value="1"/>
</dbReference>
<dbReference type="InterPro" id="IPR013766">
    <property type="entry name" value="Thioredoxin_domain"/>
</dbReference>
<name>A0A381ZT19_9ZZZZ</name>
<protein>
    <recommendedName>
        <fullName evidence="1">Thioredoxin domain-containing protein</fullName>
    </recommendedName>
</protein>
<dbReference type="Gene3D" id="3.40.30.10">
    <property type="entry name" value="Glutaredoxin"/>
    <property type="match status" value="1"/>
</dbReference>
<proteinExistence type="predicted"/>
<evidence type="ECO:0000259" key="1">
    <source>
        <dbReference type="PROSITE" id="PS51352"/>
    </source>
</evidence>
<dbReference type="PANTHER" id="PTHR42852:SF17">
    <property type="entry name" value="THIOREDOXIN-LIKE PROTEIN HI_1115"/>
    <property type="match status" value="1"/>
</dbReference>
<dbReference type="SUPFAM" id="SSF52833">
    <property type="entry name" value="Thioredoxin-like"/>
    <property type="match status" value="1"/>
</dbReference>